<dbReference type="SMART" id="SM00282">
    <property type="entry name" value="LamG"/>
    <property type="match status" value="1"/>
</dbReference>
<evidence type="ECO:0000313" key="4">
    <source>
        <dbReference type="Proteomes" id="UP000271162"/>
    </source>
</evidence>
<dbReference type="SMART" id="SM00409">
    <property type="entry name" value="IG"/>
    <property type="match status" value="1"/>
</dbReference>
<dbReference type="STRING" id="27835.A0A0N4XGW2"/>
<feature type="domain" description="Ig-like" evidence="2">
    <location>
        <begin position="52"/>
        <end position="130"/>
    </location>
</feature>
<dbReference type="PROSITE" id="PS50835">
    <property type="entry name" value="IG_LIKE"/>
    <property type="match status" value="1"/>
</dbReference>
<evidence type="ECO:0000259" key="2">
    <source>
        <dbReference type="PROSITE" id="PS50835"/>
    </source>
</evidence>
<dbReference type="SMART" id="SM00408">
    <property type="entry name" value="IGc2"/>
    <property type="match status" value="1"/>
</dbReference>
<dbReference type="Proteomes" id="UP000271162">
    <property type="component" value="Unassembled WGS sequence"/>
</dbReference>
<reference evidence="5" key="1">
    <citation type="submission" date="2017-02" db="UniProtKB">
        <authorList>
            <consortium name="WormBaseParasite"/>
        </authorList>
    </citation>
    <scope>IDENTIFICATION</scope>
</reference>
<dbReference type="InterPro" id="IPR013098">
    <property type="entry name" value="Ig_I-set"/>
</dbReference>
<keyword evidence="1" id="KW-1015">Disulfide bond</keyword>
<dbReference type="InterPro" id="IPR007110">
    <property type="entry name" value="Ig-like_dom"/>
</dbReference>
<dbReference type="SUPFAM" id="SSF48726">
    <property type="entry name" value="Immunoglobulin"/>
    <property type="match status" value="1"/>
</dbReference>
<dbReference type="Pfam" id="PF02210">
    <property type="entry name" value="Laminin_G_2"/>
    <property type="match status" value="1"/>
</dbReference>
<dbReference type="InterPro" id="IPR013320">
    <property type="entry name" value="ConA-like_dom_sf"/>
</dbReference>
<dbReference type="InterPro" id="IPR003598">
    <property type="entry name" value="Ig_sub2"/>
</dbReference>
<gene>
    <name evidence="3" type="ORF">NBR_LOCUS1766</name>
</gene>
<dbReference type="Gene3D" id="2.10.25.10">
    <property type="entry name" value="Laminin"/>
    <property type="match status" value="1"/>
</dbReference>
<dbReference type="Gene3D" id="2.60.40.10">
    <property type="entry name" value="Immunoglobulins"/>
    <property type="match status" value="1"/>
</dbReference>
<protein>
    <submittedName>
        <fullName evidence="5">Ig-like domain-containing protein</fullName>
    </submittedName>
</protein>
<dbReference type="CDD" id="cd00110">
    <property type="entry name" value="LamG"/>
    <property type="match status" value="1"/>
</dbReference>
<dbReference type="InterPro" id="IPR013783">
    <property type="entry name" value="Ig-like_fold"/>
</dbReference>
<name>A0A0N4XGW2_NIPBR</name>
<dbReference type="AlphaFoldDB" id="A0A0N4XGW2"/>
<dbReference type="InterPro" id="IPR000742">
    <property type="entry name" value="EGF"/>
</dbReference>
<evidence type="ECO:0000313" key="3">
    <source>
        <dbReference type="EMBL" id="VDL65355.1"/>
    </source>
</evidence>
<dbReference type="EMBL" id="UYSL01001584">
    <property type="protein sequence ID" value="VDL65355.1"/>
    <property type="molecule type" value="Genomic_DNA"/>
</dbReference>
<dbReference type="SUPFAM" id="SSF49899">
    <property type="entry name" value="Concanavalin A-like lectins/glucanases"/>
    <property type="match status" value="1"/>
</dbReference>
<dbReference type="OMA" id="ERRSAYC"/>
<dbReference type="InterPro" id="IPR036179">
    <property type="entry name" value="Ig-like_dom_sf"/>
</dbReference>
<dbReference type="PROSITE" id="PS00022">
    <property type="entry name" value="EGF_1"/>
    <property type="match status" value="1"/>
</dbReference>
<evidence type="ECO:0000313" key="5">
    <source>
        <dbReference type="WBParaSite" id="NBR_0000176401-mRNA-1"/>
    </source>
</evidence>
<reference evidence="3 4" key="2">
    <citation type="submission" date="2018-11" db="EMBL/GenBank/DDBJ databases">
        <authorList>
            <consortium name="Pathogen Informatics"/>
        </authorList>
    </citation>
    <scope>NUCLEOTIDE SEQUENCE [LARGE SCALE GENOMIC DNA]</scope>
</reference>
<dbReference type="WBParaSite" id="NBR_0000176401-mRNA-1">
    <property type="protein sequence ID" value="NBR_0000176401-mRNA-1"/>
    <property type="gene ID" value="NBR_0000176401"/>
</dbReference>
<evidence type="ECO:0000256" key="1">
    <source>
        <dbReference type="ARBA" id="ARBA00023157"/>
    </source>
</evidence>
<keyword evidence="4" id="KW-1185">Reference proteome</keyword>
<dbReference type="Gene3D" id="2.60.120.200">
    <property type="match status" value="1"/>
</dbReference>
<sequence length="465" mass="51577">SLTLETLEKREHRSLSSILHFKSKTVTVIVVADQAVGIVHCTVLYYAFLGNPVVLPLVKSVGQEVFLSCALDVDDVSDATWERVDGALPSGATVERGVLKLPSIKRDDEGVYKCTATRNNTVKQSTVELFVDDFVPVFFGQESLTLDPMTDEELRSMDVVITVNTTGEDGVIFESSRRPSVAGEDPARITRPPNLEHRVRIQNGVLVYEYDIGHGKETITSPNKVEPNNWVTIRLINNETAAGIQLNSGPFTEKEHPPLQWQPGANTPVVLGAHVEPTDRNTTHDGFKGVISSMTISGQPKFFWKFVLKAFVNELLFQGFECVCSKQYTGEYCERRSAYCKNENCNSGICNVFGDTWQCVCPLNATGLRCEEAVTTTIDSLHFALDTSFVAMPRPKQLDVFQLSLVVKPEDIGEDRMLMYVAADYDPNTKKRMSISVVASSIVYSYSDGEDELNYDAAQQATACW</sequence>
<dbReference type="InterPro" id="IPR003599">
    <property type="entry name" value="Ig_sub"/>
</dbReference>
<proteinExistence type="predicted"/>
<organism evidence="5">
    <name type="scientific">Nippostrongylus brasiliensis</name>
    <name type="common">Rat hookworm</name>
    <dbReference type="NCBI Taxonomy" id="27835"/>
    <lineage>
        <taxon>Eukaryota</taxon>
        <taxon>Metazoa</taxon>
        <taxon>Ecdysozoa</taxon>
        <taxon>Nematoda</taxon>
        <taxon>Chromadorea</taxon>
        <taxon>Rhabditida</taxon>
        <taxon>Rhabditina</taxon>
        <taxon>Rhabditomorpha</taxon>
        <taxon>Strongyloidea</taxon>
        <taxon>Heligmosomidae</taxon>
        <taxon>Nippostrongylus</taxon>
    </lineage>
</organism>
<dbReference type="Pfam" id="PF07679">
    <property type="entry name" value="I-set"/>
    <property type="match status" value="1"/>
</dbReference>
<accession>A0A0N4XGW2</accession>
<dbReference type="InterPro" id="IPR001791">
    <property type="entry name" value="Laminin_G"/>
</dbReference>